<feature type="region of interest" description="Disordered" evidence="1">
    <location>
        <begin position="120"/>
        <end position="182"/>
    </location>
</feature>
<sequence>MQYKTLATLLFATAAIAAPTSEDPTASEMDTYEIPSSIESVLVTGIPATWLNDFYTNSDFQVSEISAMENGDYPAWVTSLPSAAEAYFTSEIQAEISEYNSQMSAMSALSTGDVFTVSGSSSGSSTPLATMTSGAETTSGASSTGSSSDSTSTGSSADTTSTGSSSSGASSSGSATSTSSGGAAAATGGLAMSLAGAAGILGVALAL</sequence>
<evidence type="ECO:0000256" key="1">
    <source>
        <dbReference type="SAM" id="MobiDB-lite"/>
    </source>
</evidence>
<evidence type="ECO:0000313" key="3">
    <source>
        <dbReference type="EMBL" id="KAJ5524803.1"/>
    </source>
</evidence>
<evidence type="ECO:0008006" key="5">
    <source>
        <dbReference type="Google" id="ProtNLM"/>
    </source>
</evidence>
<protein>
    <recommendedName>
        <fullName evidence="5">GPI anchored protein</fullName>
    </recommendedName>
</protein>
<reference evidence="3 4" key="1">
    <citation type="journal article" date="2023" name="IMA Fungus">
        <title>Comparative genomic study of the Penicillium genus elucidates a diverse pangenome and 15 lateral gene transfer events.</title>
        <authorList>
            <person name="Petersen C."/>
            <person name="Sorensen T."/>
            <person name="Nielsen M.R."/>
            <person name="Sondergaard T.E."/>
            <person name="Sorensen J.L."/>
            <person name="Fitzpatrick D.A."/>
            <person name="Frisvad J.C."/>
            <person name="Nielsen K.L."/>
        </authorList>
    </citation>
    <scope>NUCLEOTIDE SEQUENCE [LARGE SCALE GENOMIC DNA]</scope>
    <source>
        <strain evidence="3 4">IBT 35679</strain>
    </source>
</reference>
<keyword evidence="4" id="KW-1185">Reference proteome</keyword>
<name>A0AAD6CJP1_9EURO</name>
<keyword evidence="2" id="KW-0732">Signal</keyword>
<gene>
    <name evidence="3" type="ORF">N7494_011453</name>
</gene>
<dbReference type="EMBL" id="JAQIZZ010000008">
    <property type="protein sequence ID" value="KAJ5524803.1"/>
    <property type="molecule type" value="Genomic_DNA"/>
</dbReference>
<evidence type="ECO:0000256" key="2">
    <source>
        <dbReference type="SAM" id="SignalP"/>
    </source>
</evidence>
<dbReference type="Proteomes" id="UP001220324">
    <property type="component" value="Unassembled WGS sequence"/>
</dbReference>
<proteinExistence type="predicted"/>
<organism evidence="3 4">
    <name type="scientific">Penicillium frequentans</name>
    <dbReference type="NCBI Taxonomy" id="3151616"/>
    <lineage>
        <taxon>Eukaryota</taxon>
        <taxon>Fungi</taxon>
        <taxon>Dikarya</taxon>
        <taxon>Ascomycota</taxon>
        <taxon>Pezizomycotina</taxon>
        <taxon>Eurotiomycetes</taxon>
        <taxon>Eurotiomycetidae</taxon>
        <taxon>Eurotiales</taxon>
        <taxon>Aspergillaceae</taxon>
        <taxon>Penicillium</taxon>
    </lineage>
</organism>
<feature type="chain" id="PRO_5041959259" description="GPI anchored protein" evidence="2">
    <location>
        <begin position="18"/>
        <end position="207"/>
    </location>
</feature>
<comment type="caution">
    <text evidence="3">The sequence shown here is derived from an EMBL/GenBank/DDBJ whole genome shotgun (WGS) entry which is preliminary data.</text>
</comment>
<accession>A0AAD6CJP1</accession>
<evidence type="ECO:0000313" key="4">
    <source>
        <dbReference type="Proteomes" id="UP001220324"/>
    </source>
</evidence>
<dbReference type="AlphaFoldDB" id="A0AAD6CJP1"/>
<feature type="signal peptide" evidence="2">
    <location>
        <begin position="1"/>
        <end position="17"/>
    </location>
</feature>